<dbReference type="GO" id="GO:0006629">
    <property type="term" value="P:lipid metabolic process"/>
    <property type="evidence" value="ECO:0007669"/>
    <property type="project" value="InterPro"/>
</dbReference>
<dbReference type="GO" id="GO:0046872">
    <property type="term" value="F:metal ion binding"/>
    <property type="evidence" value="ECO:0007669"/>
    <property type="project" value="UniProtKB-KW"/>
</dbReference>
<evidence type="ECO:0000259" key="13">
    <source>
        <dbReference type="Pfam" id="PF00487"/>
    </source>
</evidence>
<dbReference type="Pfam" id="PF00487">
    <property type="entry name" value="FA_desaturase"/>
    <property type="match status" value="1"/>
</dbReference>
<dbReference type="PANTHER" id="PTHR38674:SF1">
    <property type="entry name" value="ALKANE 1-MONOOXYGENASE 1"/>
    <property type="match status" value="1"/>
</dbReference>
<dbReference type="CDD" id="cd03512">
    <property type="entry name" value="Alkane-hydroxylase"/>
    <property type="match status" value="1"/>
</dbReference>
<keyword evidence="10" id="KW-0503">Monooxygenase</keyword>
<dbReference type="EMBL" id="BMGL01000007">
    <property type="protein sequence ID" value="GGE13245.1"/>
    <property type="molecule type" value="Genomic_DNA"/>
</dbReference>
<evidence type="ECO:0000313" key="14">
    <source>
        <dbReference type="EMBL" id="GGE13245.1"/>
    </source>
</evidence>
<evidence type="ECO:0000256" key="12">
    <source>
        <dbReference type="SAM" id="Phobius"/>
    </source>
</evidence>
<keyword evidence="7 12" id="KW-1133">Transmembrane helix</keyword>
<dbReference type="GO" id="GO:0004497">
    <property type="term" value="F:monooxygenase activity"/>
    <property type="evidence" value="ECO:0007669"/>
    <property type="project" value="UniProtKB-KW"/>
</dbReference>
<protein>
    <submittedName>
        <fullName evidence="14">Alkane 1-monooxygenase</fullName>
    </submittedName>
</protein>
<keyword evidence="3" id="KW-1003">Cell membrane</keyword>
<evidence type="ECO:0000256" key="1">
    <source>
        <dbReference type="ARBA" id="ARBA00004429"/>
    </source>
</evidence>
<evidence type="ECO:0000256" key="3">
    <source>
        <dbReference type="ARBA" id="ARBA00022475"/>
    </source>
</evidence>
<reference evidence="14 15" key="1">
    <citation type="journal article" date="2014" name="Int. J. Syst. Evol. Microbiol.">
        <title>Complete genome sequence of Corynebacterium casei LMG S-19264T (=DSM 44701T), isolated from a smear-ripened cheese.</title>
        <authorList>
            <consortium name="US DOE Joint Genome Institute (JGI-PGF)"/>
            <person name="Walter F."/>
            <person name="Albersmeier A."/>
            <person name="Kalinowski J."/>
            <person name="Ruckert C."/>
        </authorList>
    </citation>
    <scope>NUCLEOTIDE SEQUENCE [LARGE SCALE GENOMIC DNA]</scope>
    <source>
        <strain evidence="14 15">CGMCC 1.12925</strain>
    </source>
</reference>
<evidence type="ECO:0000313" key="15">
    <source>
        <dbReference type="Proteomes" id="UP000599688"/>
    </source>
</evidence>
<dbReference type="Proteomes" id="UP000599688">
    <property type="component" value="Unassembled WGS sequence"/>
</dbReference>
<keyword evidence="6" id="KW-0479">Metal-binding</keyword>
<evidence type="ECO:0000256" key="5">
    <source>
        <dbReference type="ARBA" id="ARBA00022692"/>
    </source>
</evidence>
<dbReference type="RefSeq" id="WP_188406041.1">
    <property type="nucleotide sequence ID" value="NZ_BMGL01000007.1"/>
</dbReference>
<accession>A0A916ZUE5</accession>
<dbReference type="AlphaFoldDB" id="A0A916ZUE5"/>
<evidence type="ECO:0000256" key="10">
    <source>
        <dbReference type="ARBA" id="ARBA00023033"/>
    </source>
</evidence>
<dbReference type="InterPro" id="IPR005804">
    <property type="entry name" value="FA_desaturase_dom"/>
</dbReference>
<evidence type="ECO:0000256" key="2">
    <source>
        <dbReference type="ARBA" id="ARBA00010823"/>
    </source>
</evidence>
<comment type="subcellular location">
    <subcellularLocation>
        <location evidence="1">Cell inner membrane</location>
        <topology evidence="1">Multi-pass membrane protein</topology>
    </subcellularLocation>
</comment>
<dbReference type="PANTHER" id="PTHR38674">
    <property type="entry name" value="ALKANE 1-MONOOXYGENASE 1"/>
    <property type="match status" value="1"/>
</dbReference>
<organism evidence="14 15">
    <name type="scientific">Psychroflexus salis</name>
    <dbReference type="NCBI Taxonomy" id="1526574"/>
    <lineage>
        <taxon>Bacteria</taxon>
        <taxon>Pseudomonadati</taxon>
        <taxon>Bacteroidota</taxon>
        <taxon>Flavobacteriia</taxon>
        <taxon>Flavobacteriales</taxon>
        <taxon>Flavobacteriaceae</taxon>
        <taxon>Psychroflexus</taxon>
    </lineage>
</organism>
<keyword evidence="9" id="KW-0408">Iron</keyword>
<feature type="transmembrane region" description="Helical" evidence="12">
    <location>
        <begin position="20"/>
        <end position="46"/>
    </location>
</feature>
<keyword evidence="8" id="KW-0560">Oxidoreductase</keyword>
<feature type="transmembrane region" description="Helical" evidence="12">
    <location>
        <begin position="234"/>
        <end position="253"/>
    </location>
</feature>
<dbReference type="InterPro" id="IPR033885">
    <property type="entry name" value="AlkB/XylM"/>
</dbReference>
<proteinExistence type="inferred from homology"/>
<dbReference type="GO" id="GO:0005886">
    <property type="term" value="C:plasma membrane"/>
    <property type="evidence" value="ECO:0007669"/>
    <property type="project" value="UniProtKB-SubCell"/>
</dbReference>
<evidence type="ECO:0000256" key="9">
    <source>
        <dbReference type="ARBA" id="ARBA00023004"/>
    </source>
</evidence>
<feature type="transmembrane region" description="Helical" evidence="12">
    <location>
        <begin position="66"/>
        <end position="88"/>
    </location>
</feature>
<keyword evidence="4" id="KW-0997">Cell inner membrane</keyword>
<feature type="domain" description="Fatty acid desaturase" evidence="13">
    <location>
        <begin position="104"/>
        <end position="308"/>
    </location>
</feature>
<gene>
    <name evidence="14" type="ORF">GCM10010831_13280</name>
</gene>
<evidence type="ECO:0000256" key="7">
    <source>
        <dbReference type="ARBA" id="ARBA00022989"/>
    </source>
</evidence>
<sequence length="365" mass="42553">MKLSELKYIAAYLLPVSAFIGIYNLGVFSFLTPVLTFVCIPIIEFFTPEHKTNLSKKESFSKSKKYFFDVLLYLNLPIVYALLCFSLITFQQKNLQIFESLGLVFSVGIVLGSNGINVAHELGHRNNKIAKYTAKLLLLPSFYTHFTIEHNYGHHVNVSTPKDPATARYKETLYAFWIRSVIQQYKNAWKIQMQLNKYNQNNFFSFTNEILVNSLLQIGYLLSLYFIFGLKITLLFVLMGVIGFLLLESINYIEHYGLLRKQRKSGRFVPVKEIHSWNSNHVLGRILLYELTRHSDHHFRASKKYQILNYYETSPELPFGYPTSIVLAMFPKLWFKVMNKKIPSEMKELYTSYFKKNLSDSNLIS</sequence>
<keyword evidence="11 12" id="KW-0472">Membrane</keyword>
<comment type="caution">
    <text evidence="14">The sequence shown here is derived from an EMBL/GenBank/DDBJ whole genome shotgun (WGS) entry which is preliminary data.</text>
</comment>
<evidence type="ECO:0000256" key="6">
    <source>
        <dbReference type="ARBA" id="ARBA00022723"/>
    </source>
</evidence>
<name>A0A916ZUE5_9FLAO</name>
<keyword evidence="15" id="KW-1185">Reference proteome</keyword>
<keyword evidence="5 12" id="KW-0812">Transmembrane</keyword>
<evidence type="ECO:0000256" key="8">
    <source>
        <dbReference type="ARBA" id="ARBA00023002"/>
    </source>
</evidence>
<evidence type="ECO:0000256" key="11">
    <source>
        <dbReference type="ARBA" id="ARBA00023136"/>
    </source>
</evidence>
<feature type="transmembrane region" description="Helical" evidence="12">
    <location>
        <begin position="100"/>
        <end position="119"/>
    </location>
</feature>
<evidence type="ECO:0000256" key="4">
    <source>
        <dbReference type="ARBA" id="ARBA00022519"/>
    </source>
</evidence>
<comment type="similarity">
    <text evidence="2">Belongs to the fatty acid desaturase type 1 family. AlkB subfamily.</text>
</comment>